<name>A0A0G0J2E1_9BACT</name>
<proteinExistence type="predicted"/>
<evidence type="ECO:0000313" key="1">
    <source>
        <dbReference type="EMBL" id="KKQ22361.1"/>
    </source>
</evidence>
<dbReference type="Proteomes" id="UP000034044">
    <property type="component" value="Unassembled WGS sequence"/>
</dbReference>
<sequence length="47" mass="5206">MPLRDLLIGRQTDSESVNLGSSPSPAAYNKKLLIKEEFFVININQTG</sequence>
<evidence type="ECO:0000313" key="2">
    <source>
        <dbReference type="Proteomes" id="UP000034044"/>
    </source>
</evidence>
<dbReference type="AlphaFoldDB" id="A0A0G0J2E1"/>
<dbReference type="EMBL" id="LBSR01000008">
    <property type="protein sequence ID" value="KKQ22361.1"/>
    <property type="molecule type" value="Genomic_DNA"/>
</dbReference>
<organism evidence="1 2">
    <name type="scientific">Candidatus Wolfebacteria bacterium GW2011_GWC1_37_10</name>
    <dbReference type="NCBI Taxonomy" id="1619010"/>
    <lineage>
        <taxon>Bacteria</taxon>
        <taxon>Candidatus Wolfeibacteriota</taxon>
    </lineage>
</organism>
<reference evidence="1 2" key="1">
    <citation type="journal article" date="2015" name="Nature">
        <title>rRNA introns, odd ribosomes, and small enigmatic genomes across a large radiation of phyla.</title>
        <authorList>
            <person name="Brown C.T."/>
            <person name="Hug L.A."/>
            <person name="Thomas B.C."/>
            <person name="Sharon I."/>
            <person name="Castelle C.J."/>
            <person name="Singh A."/>
            <person name="Wilkins M.J."/>
            <person name="Williams K.H."/>
            <person name="Banfield J.F."/>
        </authorList>
    </citation>
    <scope>NUCLEOTIDE SEQUENCE [LARGE SCALE GENOMIC DNA]</scope>
</reference>
<gene>
    <name evidence="1" type="ORF">US36_C0008G0033</name>
</gene>
<comment type="caution">
    <text evidence="1">The sequence shown here is derived from an EMBL/GenBank/DDBJ whole genome shotgun (WGS) entry which is preliminary data.</text>
</comment>
<accession>A0A0G0J2E1</accession>
<protein>
    <submittedName>
        <fullName evidence="1">Uncharacterized protein</fullName>
    </submittedName>
</protein>